<feature type="signal peptide" evidence="1">
    <location>
        <begin position="1"/>
        <end position="19"/>
    </location>
</feature>
<dbReference type="InterPro" id="IPR032789">
    <property type="entry name" value="T2SS-T3SS_pil_N"/>
</dbReference>
<dbReference type="Proteomes" id="UP000777935">
    <property type="component" value="Unassembled WGS sequence"/>
</dbReference>
<feature type="chain" id="PRO_5045539744" evidence="1">
    <location>
        <begin position="20"/>
        <end position="111"/>
    </location>
</feature>
<gene>
    <name evidence="3" type="ORF">HRQ87_18480</name>
</gene>
<comment type="caution">
    <text evidence="3">The sequence shown here is derived from an EMBL/GenBank/DDBJ whole genome shotgun (WGS) entry which is preliminary data.</text>
</comment>
<accession>A0ABX2IV33</accession>
<keyword evidence="1" id="KW-0732">Signal</keyword>
<feature type="domain" description="Pilus formation protein N-terminal" evidence="2">
    <location>
        <begin position="32"/>
        <end position="94"/>
    </location>
</feature>
<keyword evidence="4" id="KW-1185">Reference proteome</keyword>
<proteinExistence type="predicted"/>
<evidence type="ECO:0000256" key="1">
    <source>
        <dbReference type="SAM" id="SignalP"/>
    </source>
</evidence>
<reference evidence="3 4" key="1">
    <citation type="submission" date="2020-06" db="EMBL/GenBank/DDBJ databases">
        <title>Sulfitobacter algicola sp. nov., isolated from green algae.</title>
        <authorList>
            <person name="Wang C."/>
        </authorList>
    </citation>
    <scope>NUCLEOTIDE SEQUENCE [LARGE SCALE GENOMIC DNA]</scope>
    <source>
        <strain evidence="3 4">1151</strain>
    </source>
</reference>
<evidence type="ECO:0000259" key="2">
    <source>
        <dbReference type="Pfam" id="PF13629"/>
    </source>
</evidence>
<dbReference type="EMBL" id="JABUFE010000018">
    <property type="protein sequence ID" value="NSX56774.1"/>
    <property type="molecule type" value="Genomic_DNA"/>
</dbReference>
<evidence type="ECO:0000313" key="4">
    <source>
        <dbReference type="Proteomes" id="UP000777935"/>
    </source>
</evidence>
<name>A0ABX2IV33_9RHOB</name>
<protein>
    <submittedName>
        <fullName evidence="3">Pilus assembly protein N-terminal domain-containing protein</fullName>
    </submittedName>
</protein>
<evidence type="ECO:0000313" key="3">
    <source>
        <dbReference type="EMBL" id="NSX56774.1"/>
    </source>
</evidence>
<dbReference type="RefSeq" id="WP_174139925.1">
    <property type="nucleotide sequence ID" value="NZ_JABUFE010000018.1"/>
</dbReference>
<organism evidence="3 4">
    <name type="scientific">Parasulfitobacter algicola</name>
    <dbReference type="NCBI Taxonomy" id="2614809"/>
    <lineage>
        <taxon>Bacteria</taxon>
        <taxon>Pseudomonadati</taxon>
        <taxon>Pseudomonadota</taxon>
        <taxon>Alphaproteobacteria</taxon>
        <taxon>Rhodobacterales</taxon>
        <taxon>Roseobacteraceae</taxon>
        <taxon>Parasulfitobacter</taxon>
    </lineage>
</organism>
<dbReference type="Pfam" id="PF13629">
    <property type="entry name" value="T2SS-T3SS_pil_N"/>
    <property type="match status" value="1"/>
</dbReference>
<sequence length="111" mass="12175">MRYIAHIGLSLCLSLPVGADQVQDNLMIPIIESEGSLVQLEHAASTVFVADPNIASLQVVSNKTVFVLAHMVGKTTLYALDENDDIILQKEIVVHKSLQHLQQQLREQSGS</sequence>